<organism evidence="1 2">
    <name type="scientific">Novipirellula herctigrandis</name>
    <dbReference type="NCBI Taxonomy" id="2527986"/>
    <lineage>
        <taxon>Bacteria</taxon>
        <taxon>Pseudomonadati</taxon>
        <taxon>Planctomycetota</taxon>
        <taxon>Planctomycetia</taxon>
        <taxon>Pirellulales</taxon>
        <taxon>Pirellulaceae</taxon>
        <taxon>Novipirellula</taxon>
    </lineage>
</organism>
<gene>
    <name evidence="1" type="ORF">CA13_53620</name>
</gene>
<name>A0A5C5Z949_9BACT</name>
<comment type="caution">
    <text evidence="1">The sequence shown here is derived from an EMBL/GenBank/DDBJ whole genome shotgun (WGS) entry which is preliminary data.</text>
</comment>
<proteinExistence type="predicted"/>
<sequence>MKVELERLRKHYDNDSDVAVIPKQWQQETRQVPASCGH</sequence>
<reference evidence="1 2" key="1">
    <citation type="submission" date="2019-02" db="EMBL/GenBank/DDBJ databases">
        <title>Deep-cultivation of Planctomycetes and their phenomic and genomic characterization uncovers novel biology.</title>
        <authorList>
            <person name="Wiegand S."/>
            <person name="Jogler M."/>
            <person name="Boedeker C."/>
            <person name="Pinto D."/>
            <person name="Vollmers J."/>
            <person name="Rivas-Marin E."/>
            <person name="Kohn T."/>
            <person name="Peeters S.H."/>
            <person name="Heuer A."/>
            <person name="Rast P."/>
            <person name="Oberbeckmann S."/>
            <person name="Bunk B."/>
            <person name="Jeske O."/>
            <person name="Meyerdierks A."/>
            <person name="Storesund J.E."/>
            <person name="Kallscheuer N."/>
            <person name="Luecker S."/>
            <person name="Lage O.M."/>
            <person name="Pohl T."/>
            <person name="Merkel B.J."/>
            <person name="Hornburger P."/>
            <person name="Mueller R.-W."/>
            <person name="Bruemmer F."/>
            <person name="Labrenz M."/>
            <person name="Spormann A.M."/>
            <person name="Op Den Camp H."/>
            <person name="Overmann J."/>
            <person name="Amann R."/>
            <person name="Jetten M.S.M."/>
            <person name="Mascher T."/>
            <person name="Medema M.H."/>
            <person name="Devos D.P."/>
            <person name="Kaster A.-K."/>
            <person name="Ovreas L."/>
            <person name="Rohde M."/>
            <person name="Galperin M.Y."/>
            <person name="Jogler C."/>
        </authorList>
    </citation>
    <scope>NUCLEOTIDE SEQUENCE [LARGE SCALE GENOMIC DNA]</scope>
    <source>
        <strain evidence="1 2">CA13</strain>
    </source>
</reference>
<accession>A0A5C5Z949</accession>
<dbReference type="EMBL" id="SJPJ01000001">
    <property type="protein sequence ID" value="TWT83889.1"/>
    <property type="molecule type" value="Genomic_DNA"/>
</dbReference>
<evidence type="ECO:0000313" key="1">
    <source>
        <dbReference type="EMBL" id="TWT83889.1"/>
    </source>
</evidence>
<dbReference type="AlphaFoldDB" id="A0A5C5Z949"/>
<keyword evidence="2" id="KW-1185">Reference proteome</keyword>
<evidence type="ECO:0000313" key="2">
    <source>
        <dbReference type="Proteomes" id="UP000315010"/>
    </source>
</evidence>
<protein>
    <submittedName>
        <fullName evidence="1">Uncharacterized protein</fullName>
    </submittedName>
</protein>
<dbReference type="Proteomes" id="UP000315010">
    <property type="component" value="Unassembled WGS sequence"/>
</dbReference>